<dbReference type="EMBL" id="PPCN01000018">
    <property type="protein sequence ID" value="POF28005.1"/>
    <property type="molecule type" value="Genomic_DNA"/>
</dbReference>
<dbReference type="Pfam" id="PF19272">
    <property type="entry name" value="ASMase_C"/>
    <property type="match status" value="1"/>
</dbReference>
<dbReference type="OrthoDB" id="106957at2"/>
<name>A0A2S3UK11_9HYPH</name>
<dbReference type="Proteomes" id="UP000236959">
    <property type="component" value="Unassembled WGS sequence"/>
</dbReference>
<proteinExistence type="predicted"/>
<dbReference type="RefSeq" id="WP_103225326.1">
    <property type="nucleotide sequence ID" value="NZ_PPCN01000018.1"/>
</dbReference>
<keyword evidence="3" id="KW-1185">Reference proteome</keyword>
<feature type="domain" description="Sphingomyelin phosphodiesterase C-terminal" evidence="1">
    <location>
        <begin position="7"/>
        <end position="105"/>
    </location>
</feature>
<accession>A0A2S3UK11</accession>
<organism evidence="2 3">
    <name type="scientific">Roseibium marinum</name>
    <dbReference type="NCBI Taxonomy" id="281252"/>
    <lineage>
        <taxon>Bacteria</taxon>
        <taxon>Pseudomonadati</taxon>
        <taxon>Pseudomonadota</taxon>
        <taxon>Alphaproteobacteria</taxon>
        <taxon>Hyphomicrobiales</taxon>
        <taxon>Stappiaceae</taxon>
        <taxon>Roseibium</taxon>
    </lineage>
</organism>
<dbReference type="AlphaFoldDB" id="A0A2S3UK11"/>
<sequence>MPNRIAFALTDSARFCLSNLAATAKGALPNRQVEYVYRGTYAIADLMPASRATLAARLESDATLRKRFSELYAVTAQGTDQIDTSNWQAYTCAQTALGQDAYEACYCAGK</sequence>
<dbReference type="InterPro" id="IPR045473">
    <property type="entry name" value="ASM_C"/>
</dbReference>
<evidence type="ECO:0000313" key="3">
    <source>
        <dbReference type="Proteomes" id="UP000236959"/>
    </source>
</evidence>
<evidence type="ECO:0000313" key="2">
    <source>
        <dbReference type="EMBL" id="POF28005.1"/>
    </source>
</evidence>
<gene>
    <name evidence="2" type="ORF">CLV41_1189</name>
</gene>
<evidence type="ECO:0000259" key="1">
    <source>
        <dbReference type="Pfam" id="PF19272"/>
    </source>
</evidence>
<reference evidence="2 3" key="1">
    <citation type="submission" date="2018-01" db="EMBL/GenBank/DDBJ databases">
        <title>Genomic Encyclopedia of Archaeal and Bacterial Type Strains, Phase II (KMG-II): from individual species to whole genera.</title>
        <authorList>
            <person name="Goeker M."/>
        </authorList>
    </citation>
    <scope>NUCLEOTIDE SEQUENCE [LARGE SCALE GENOMIC DNA]</scope>
    <source>
        <strain evidence="2 3">DSM 17023</strain>
    </source>
</reference>
<protein>
    <recommendedName>
        <fullName evidence="1">Sphingomyelin phosphodiesterase C-terminal domain-containing protein</fullName>
    </recommendedName>
</protein>
<comment type="caution">
    <text evidence="2">The sequence shown here is derived from an EMBL/GenBank/DDBJ whole genome shotgun (WGS) entry which is preliminary data.</text>
</comment>